<dbReference type="InterPro" id="IPR002110">
    <property type="entry name" value="Ankyrin_rpt"/>
</dbReference>
<dbReference type="Pfam" id="PF00023">
    <property type="entry name" value="Ank"/>
    <property type="match status" value="1"/>
</dbReference>
<organism evidence="3 4">
    <name type="scientific">Apiospora arundinis</name>
    <dbReference type="NCBI Taxonomy" id="335852"/>
    <lineage>
        <taxon>Eukaryota</taxon>
        <taxon>Fungi</taxon>
        <taxon>Dikarya</taxon>
        <taxon>Ascomycota</taxon>
        <taxon>Pezizomycotina</taxon>
        <taxon>Sordariomycetes</taxon>
        <taxon>Xylariomycetidae</taxon>
        <taxon>Amphisphaeriales</taxon>
        <taxon>Apiosporaceae</taxon>
        <taxon>Apiospora</taxon>
    </lineage>
</organism>
<feature type="region of interest" description="Disordered" evidence="2">
    <location>
        <begin position="463"/>
        <end position="574"/>
    </location>
</feature>
<dbReference type="InterPro" id="IPR036770">
    <property type="entry name" value="Ankyrin_rpt-contain_sf"/>
</dbReference>
<dbReference type="EMBL" id="JAPCWZ010000010">
    <property type="protein sequence ID" value="KAK8849051.1"/>
    <property type="molecule type" value="Genomic_DNA"/>
</dbReference>
<gene>
    <name evidence="3" type="ORF">PGQ11_015531</name>
</gene>
<keyword evidence="1" id="KW-0040">ANK repeat</keyword>
<protein>
    <submittedName>
        <fullName evidence="3">Uncharacterized protein</fullName>
    </submittedName>
</protein>
<dbReference type="Gene3D" id="1.25.40.20">
    <property type="entry name" value="Ankyrin repeat-containing domain"/>
    <property type="match status" value="1"/>
</dbReference>
<feature type="compositionally biased region" description="Polar residues" evidence="2">
    <location>
        <begin position="522"/>
        <end position="531"/>
    </location>
</feature>
<comment type="caution">
    <text evidence="3">The sequence shown here is derived from an EMBL/GenBank/DDBJ whole genome shotgun (WGS) entry which is preliminary data.</text>
</comment>
<evidence type="ECO:0000313" key="4">
    <source>
        <dbReference type="Proteomes" id="UP001390339"/>
    </source>
</evidence>
<feature type="compositionally biased region" description="Acidic residues" evidence="2">
    <location>
        <begin position="554"/>
        <end position="569"/>
    </location>
</feature>
<feature type="region of interest" description="Disordered" evidence="2">
    <location>
        <begin position="408"/>
        <end position="449"/>
    </location>
</feature>
<proteinExistence type="predicted"/>
<evidence type="ECO:0000256" key="2">
    <source>
        <dbReference type="SAM" id="MobiDB-lite"/>
    </source>
</evidence>
<evidence type="ECO:0000313" key="3">
    <source>
        <dbReference type="EMBL" id="KAK8849051.1"/>
    </source>
</evidence>
<sequence>MALPVEQLGLSPVHLRCLDGNLHQVITHIEGDPDSLELATSNGETPLMLASLMGHYEIVQFLVINKSADISRLDRNKLAASNYAGDSEFARQARTEYVGTGIGREHPLAEQKRREILGLLLNPTRRAITKTRHRQGGDAGFHEFRMAPMGSKIGVWGLIGSVETGVPLPDIKTLGFIMPKSDNLPICTPFDFARHSEDPAARGPAYYATSGWKSNEKRNPQVVDSGLWGWVAHKLVAPVFGHIFPKGRDNGNKVPNPEHGGRVKASHVEVVLSTFYAFSLTEALVARQPGQDEEGYIQEQFMHLGQIQFMNLGTRRDMVIHLDSHPCDSCVAYVEGIEWLTELRFTYKGGCGMVSDPRAAKGARFAPPQDQRRMDVHDHLADAQAALARDPALMDGFRYRLAQEDAAETMPGINRIEETPPLIEDDDDDEDDSSDSEMLFTPPPVTPSDVLQTFSQRIRAFEYSPSIKEPPGSGSGSGSSQPPRPQRAARRPRYTPFIIPNPLDHKPKWPTPVWEDPFAANPSRSRGSTIVESMDTDEESPVEEATGSKADPFVIEDDDDEEEEYEEEKEDRVGQAEIGQGNYYINMQFAPPP</sequence>
<dbReference type="PROSITE" id="PS50297">
    <property type="entry name" value="ANK_REP_REGION"/>
    <property type="match status" value="1"/>
</dbReference>
<feature type="compositionally biased region" description="Acidic residues" evidence="2">
    <location>
        <begin position="423"/>
        <end position="435"/>
    </location>
</feature>
<dbReference type="SMART" id="SM00248">
    <property type="entry name" value="ANK"/>
    <property type="match status" value="1"/>
</dbReference>
<dbReference type="SUPFAM" id="SSF48403">
    <property type="entry name" value="Ankyrin repeat"/>
    <property type="match status" value="1"/>
</dbReference>
<name>A0ABR2HLY0_9PEZI</name>
<dbReference type="Proteomes" id="UP001390339">
    <property type="component" value="Unassembled WGS sequence"/>
</dbReference>
<evidence type="ECO:0000256" key="1">
    <source>
        <dbReference type="PROSITE-ProRule" id="PRU00023"/>
    </source>
</evidence>
<accession>A0ABR2HLY0</accession>
<dbReference type="PROSITE" id="PS50088">
    <property type="entry name" value="ANK_REPEAT"/>
    <property type="match status" value="1"/>
</dbReference>
<reference evidence="3 4" key="1">
    <citation type="journal article" date="2024" name="IMA Fungus">
        <title>Apiospora arundinis, a panoply of carbohydrate-active enzymes and secondary metabolites.</title>
        <authorList>
            <person name="Sorensen T."/>
            <person name="Petersen C."/>
            <person name="Muurmann A.T."/>
            <person name="Christiansen J.V."/>
            <person name="Brundto M.L."/>
            <person name="Overgaard C.K."/>
            <person name="Boysen A.T."/>
            <person name="Wollenberg R.D."/>
            <person name="Larsen T.O."/>
            <person name="Sorensen J.L."/>
            <person name="Nielsen K.L."/>
            <person name="Sondergaard T.E."/>
        </authorList>
    </citation>
    <scope>NUCLEOTIDE SEQUENCE [LARGE SCALE GENOMIC DNA]</scope>
    <source>
        <strain evidence="3 4">AAU 773</strain>
    </source>
</reference>
<feature type="repeat" description="ANK" evidence="1">
    <location>
        <begin position="42"/>
        <end position="75"/>
    </location>
</feature>
<keyword evidence="4" id="KW-1185">Reference proteome</keyword>